<sequence>MSKFLKERKIRLSLKLFFITKSVWKRFEFLYKNGINTCNLRQPEKGEQLCSSQPLVSFFESEFSEHVFLQCSDENLAYIILTAGVTVMLKM</sequence>
<gene>
    <name evidence="1" type="ORF">E0I26_06570</name>
</gene>
<reference evidence="1 2" key="1">
    <citation type="submission" date="2019-03" db="EMBL/GenBank/DDBJ databases">
        <title>Novel species of Flavobacterium.</title>
        <authorList>
            <person name="Liu Q."/>
            <person name="Xin Y.-H."/>
        </authorList>
    </citation>
    <scope>NUCLEOTIDE SEQUENCE [LARGE SCALE GENOMIC DNA]</scope>
    <source>
        <strain evidence="1 2">LB3P52</strain>
    </source>
</reference>
<name>A0A4R5F951_9FLAO</name>
<organism evidence="1 2">
    <name type="scientific">Flavobacterium rhamnosiphilum</name>
    <dbReference type="NCBI Taxonomy" id="2541724"/>
    <lineage>
        <taxon>Bacteria</taxon>
        <taxon>Pseudomonadati</taxon>
        <taxon>Bacteroidota</taxon>
        <taxon>Flavobacteriia</taxon>
        <taxon>Flavobacteriales</taxon>
        <taxon>Flavobacteriaceae</taxon>
        <taxon>Flavobacterium</taxon>
    </lineage>
</organism>
<comment type="caution">
    <text evidence="1">The sequence shown here is derived from an EMBL/GenBank/DDBJ whole genome shotgun (WGS) entry which is preliminary data.</text>
</comment>
<dbReference type="AlphaFoldDB" id="A0A4R5F951"/>
<evidence type="ECO:0000313" key="2">
    <source>
        <dbReference type="Proteomes" id="UP000294814"/>
    </source>
</evidence>
<accession>A0A4R5F951</accession>
<dbReference type="EMBL" id="SMLG01000004">
    <property type="protein sequence ID" value="TDE44801.1"/>
    <property type="molecule type" value="Genomic_DNA"/>
</dbReference>
<dbReference type="Proteomes" id="UP000294814">
    <property type="component" value="Unassembled WGS sequence"/>
</dbReference>
<keyword evidence="2" id="KW-1185">Reference proteome</keyword>
<proteinExistence type="predicted"/>
<evidence type="ECO:0000313" key="1">
    <source>
        <dbReference type="EMBL" id="TDE44801.1"/>
    </source>
</evidence>
<protein>
    <submittedName>
        <fullName evidence="1">Uncharacterized protein</fullName>
    </submittedName>
</protein>